<organism evidence="7 8">
    <name type="scientific">Paenibacillus lemnae</name>
    <dbReference type="NCBI Taxonomy" id="1330551"/>
    <lineage>
        <taxon>Bacteria</taxon>
        <taxon>Bacillati</taxon>
        <taxon>Bacillota</taxon>
        <taxon>Bacilli</taxon>
        <taxon>Bacillales</taxon>
        <taxon>Paenibacillaceae</taxon>
        <taxon>Paenibacillus</taxon>
    </lineage>
</organism>
<dbReference type="InterPro" id="IPR007373">
    <property type="entry name" value="Thiamin_PyroPKinase_B1-bd"/>
</dbReference>
<dbReference type="Proteomes" id="UP000565468">
    <property type="component" value="Unassembled WGS sequence"/>
</dbReference>
<evidence type="ECO:0000256" key="5">
    <source>
        <dbReference type="NCBIfam" id="TIGR01378"/>
    </source>
</evidence>
<evidence type="ECO:0000256" key="4">
    <source>
        <dbReference type="ARBA" id="ARBA00022840"/>
    </source>
</evidence>
<dbReference type="SMART" id="SM00983">
    <property type="entry name" value="TPK_B1_binding"/>
    <property type="match status" value="1"/>
</dbReference>
<keyword evidence="4" id="KW-0067">ATP-binding</keyword>
<dbReference type="NCBIfam" id="TIGR01378">
    <property type="entry name" value="thi_PPkinase"/>
    <property type="match status" value="1"/>
</dbReference>
<accession>A0A848M8W1</accession>
<keyword evidence="2" id="KW-0547">Nucleotide-binding</keyword>
<dbReference type="EMBL" id="JABBPN010000006">
    <property type="protein sequence ID" value="NMO95944.1"/>
    <property type="molecule type" value="Genomic_DNA"/>
</dbReference>
<sequence>MNIDRVLIFTGGNLSPKLLDEIEASDYIIGADRGALFLIEHGIKPHIAVGDFDSISKEQLEQVRIMSGDTMTCDPIQKDLTDTELAMDIALNRKPEQILIIGATGTRMDHTLANIQMLTRGVEQHVQTSIVDLNNYITLTNSSCMIEDKGYTYVSLLPMTPVVTGIYLEGFQYPLYNATLHLGESLGISNRLTAERGTIKIDDGLLLIIQSKDH</sequence>
<dbReference type="GO" id="GO:0005524">
    <property type="term" value="F:ATP binding"/>
    <property type="evidence" value="ECO:0007669"/>
    <property type="project" value="UniProtKB-KW"/>
</dbReference>
<keyword evidence="8" id="KW-1185">Reference proteome</keyword>
<dbReference type="CDD" id="cd07995">
    <property type="entry name" value="TPK"/>
    <property type="match status" value="1"/>
</dbReference>
<name>A0A848M8W1_PAELE</name>
<dbReference type="GO" id="GO:0016301">
    <property type="term" value="F:kinase activity"/>
    <property type="evidence" value="ECO:0007669"/>
    <property type="project" value="UniProtKB-KW"/>
</dbReference>
<dbReference type="Gene3D" id="3.40.50.10240">
    <property type="entry name" value="Thiamin pyrophosphokinase, catalytic domain"/>
    <property type="match status" value="1"/>
</dbReference>
<evidence type="ECO:0000259" key="6">
    <source>
        <dbReference type="SMART" id="SM00983"/>
    </source>
</evidence>
<comment type="caution">
    <text evidence="7">The sequence shown here is derived from an EMBL/GenBank/DDBJ whole genome shotgun (WGS) entry which is preliminary data.</text>
</comment>
<dbReference type="InterPro" id="IPR006282">
    <property type="entry name" value="Thi_PPkinase"/>
</dbReference>
<dbReference type="SUPFAM" id="SSF63862">
    <property type="entry name" value="Thiamin pyrophosphokinase, substrate-binding domain"/>
    <property type="match status" value="1"/>
</dbReference>
<evidence type="ECO:0000256" key="2">
    <source>
        <dbReference type="ARBA" id="ARBA00022741"/>
    </source>
</evidence>
<dbReference type="Pfam" id="PF04263">
    <property type="entry name" value="TPK_catalytic"/>
    <property type="match status" value="1"/>
</dbReference>
<dbReference type="GO" id="GO:0004788">
    <property type="term" value="F:thiamine diphosphokinase activity"/>
    <property type="evidence" value="ECO:0007669"/>
    <property type="project" value="UniProtKB-UniRule"/>
</dbReference>
<dbReference type="InterPro" id="IPR007371">
    <property type="entry name" value="TPK_catalytic"/>
</dbReference>
<evidence type="ECO:0000313" key="8">
    <source>
        <dbReference type="Proteomes" id="UP000565468"/>
    </source>
</evidence>
<evidence type="ECO:0000256" key="3">
    <source>
        <dbReference type="ARBA" id="ARBA00022777"/>
    </source>
</evidence>
<evidence type="ECO:0000256" key="1">
    <source>
        <dbReference type="ARBA" id="ARBA00022679"/>
    </source>
</evidence>
<dbReference type="GO" id="GO:0006772">
    <property type="term" value="P:thiamine metabolic process"/>
    <property type="evidence" value="ECO:0007669"/>
    <property type="project" value="UniProtKB-UniRule"/>
</dbReference>
<dbReference type="Pfam" id="PF04265">
    <property type="entry name" value="TPK_B1_binding"/>
    <property type="match status" value="1"/>
</dbReference>
<gene>
    <name evidence="7" type="ORF">HII30_09200</name>
</gene>
<protein>
    <recommendedName>
        <fullName evidence="5">Thiamine diphosphokinase</fullName>
        <ecNumber evidence="5">2.7.6.2</ecNumber>
    </recommendedName>
</protein>
<dbReference type="SUPFAM" id="SSF63999">
    <property type="entry name" value="Thiamin pyrophosphokinase, catalytic domain"/>
    <property type="match status" value="1"/>
</dbReference>
<keyword evidence="1 7" id="KW-0808">Transferase</keyword>
<dbReference type="PANTHER" id="PTHR41299:SF1">
    <property type="entry name" value="THIAMINE PYROPHOSPHOKINASE"/>
    <property type="match status" value="1"/>
</dbReference>
<dbReference type="InterPro" id="IPR036371">
    <property type="entry name" value="TPK_B1-bd_sf"/>
</dbReference>
<dbReference type="EC" id="2.7.6.2" evidence="5"/>
<keyword evidence="3 7" id="KW-0418">Kinase</keyword>
<evidence type="ECO:0000313" key="7">
    <source>
        <dbReference type="EMBL" id="NMO95944.1"/>
    </source>
</evidence>
<feature type="domain" description="Thiamin pyrophosphokinase thiamin-binding" evidence="6">
    <location>
        <begin position="146"/>
        <end position="207"/>
    </location>
</feature>
<dbReference type="PANTHER" id="PTHR41299">
    <property type="entry name" value="THIAMINE PYROPHOSPHOKINASE"/>
    <property type="match status" value="1"/>
</dbReference>
<dbReference type="AlphaFoldDB" id="A0A848M8W1"/>
<dbReference type="InterPro" id="IPR053149">
    <property type="entry name" value="TPK"/>
</dbReference>
<dbReference type="RefSeq" id="WP_169504720.1">
    <property type="nucleotide sequence ID" value="NZ_JABBPN010000006.1"/>
</dbReference>
<dbReference type="GO" id="GO:0030975">
    <property type="term" value="F:thiamine binding"/>
    <property type="evidence" value="ECO:0007669"/>
    <property type="project" value="InterPro"/>
</dbReference>
<dbReference type="GO" id="GO:0009229">
    <property type="term" value="P:thiamine diphosphate biosynthetic process"/>
    <property type="evidence" value="ECO:0007669"/>
    <property type="project" value="InterPro"/>
</dbReference>
<proteinExistence type="predicted"/>
<dbReference type="InterPro" id="IPR036759">
    <property type="entry name" value="TPK_catalytic_sf"/>
</dbReference>
<reference evidence="7 8" key="1">
    <citation type="submission" date="2020-04" db="EMBL/GenBank/DDBJ databases">
        <title>Paenibacillus algicola sp. nov., a novel marine bacterium producing alginate lyase.</title>
        <authorList>
            <person name="Huang H."/>
        </authorList>
    </citation>
    <scope>NUCLEOTIDE SEQUENCE [LARGE SCALE GENOMIC DNA]</scope>
    <source>
        <strain evidence="7 8">L7-75</strain>
    </source>
</reference>